<dbReference type="InterPro" id="IPR001584">
    <property type="entry name" value="Integrase_cat-core"/>
</dbReference>
<feature type="compositionally biased region" description="Basic and acidic residues" evidence="2">
    <location>
        <begin position="1808"/>
        <end position="1817"/>
    </location>
</feature>
<reference evidence="6" key="1">
    <citation type="submission" date="2025-08" db="UniProtKB">
        <authorList>
            <consortium name="RefSeq"/>
        </authorList>
    </citation>
    <scope>IDENTIFICATION</scope>
</reference>
<dbReference type="PANTHER" id="PTHR47331">
    <property type="entry name" value="PHD-TYPE DOMAIN-CONTAINING PROTEIN"/>
    <property type="match status" value="1"/>
</dbReference>
<keyword evidence="1" id="KW-0862">Zinc</keyword>
<evidence type="ECO:0000256" key="2">
    <source>
        <dbReference type="SAM" id="MobiDB-lite"/>
    </source>
</evidence>
<evidence type="ECO:0000259" key="3">
    <source>
        <dbReference type="PROSITE" id="PS50158"/>
    </source>
</evidence>
<feature type="domain" description="Integrase catalytic" evidence="4">
    <location>
        <begin position="1641"/>
        <end position="1828"/>
    </location>
</feature>
<dbReference type="InterPro" id="IPR043502">
    <property type="entry name" value="DNA/RNA_pol_sf"/>
</dbReference>
<sequence length="1953" mass="221778">MSSTETEIAEDGVMNDPNHDLTEDISQAIARRNWAKDEITQSMGVIDLLTKDIKNLYQVKERIETFQRQLTRFEEANALYVSFLSSEADQTEAELYRANVVDQASSYLGTIYAWIVEIEDDEPTVGYSESGALELDNSPSPRHSRSTTEAKNESLQQEIIALRKQQGLEMEKHNLLMEIDQQAYELERTKGRLEIERQRGRLRLISERQELQAKLQLHSKPLEDNPQFEGTGLTMPTRQNPMHKPRQPEIDGKSLYTESTPRADHDKPPRLSWESSHINMETQATSALAEVLHQVLNESRSQQQSLVDTLQLPRSELQTFDGNPLDYWPFIRAFKHTVDNKSADPGTKLTCLMQYCRGRAKSLLQCCLVKEPADGYRLALHLLEERFGNNFVIAQEWIKKIISRPNVKGTVALREFADDLRCCQETLETMGYAAEMDNSHSMLAIVEKLPYHLQTRWLRENHNIKVRKIRNAQLSDLVKFTGLAADEASDPVFGKVIFKDIKPENGRLSKPKGDKRRAGSFAIQASPAPKSNFEPGKTRSVEPCLHCGQAHYLTQCMTFKSLRIKDRRAFILSKGLCVNCFRPGHYGRDCPRPFTCAVEGCGQKHSKFLHIPARRPDSDEGGTPVRTYNPNTSQNLPLTPAIPAQMSVAPPRNQVSNFVRAQGGKLALPIVPARVRCLDSNRYVDTYAMLDPGTNATYCTEALCNSVGAKGAVRHLELTTIAQARVQMDSTVITLLVSDLNETESPRCIPEVTVRPTLNIDLSSLSSQVDLERWPHLRNLDIPELDVDQVHLLIGQDCSDLLMPEEVKKGRSGEPFAIRTPLGWVINGPVDPFGPTIRSSHFIQERTSLEKDLDSLWALEDANSEEPGMSISDRKALQIWDESKLVVDGHYTMDIPFKAKEPNLADNQAMAERRLHSLGKRLDRDNVLKTKYVFEMNQLLKRGYAEPVPQEDMHRGDGKVWYLPHHPILNPKKPDKCRIVFDCAARHNGTSLNDIVHQGPDLANRLIGVLLRFRQGPIAFMADIEGMFHQVKVTPKDRDVLRFLWWENDDTKGRSTALRMTSHLFGGVWSPSCANYALRMIVQDHNEIYHAMTLDTILKNFYVDDCLKSVDDLDVAITLAREVKDLLAKRGFHLTKWISNSSELMQTITKEDWGKALVTQDVSFEKAPTERALGMLWHIEPDCFGFNVQIENKPVTKRGVLSTLSTIFDPLGYVSPFVLKARMLFQHLCRLQKGWDDPLPRDLEDQWGRWLAQLPAVMGFKIPRCVKPAGKTVRTAQLHHFSDASECAYGAVSYLRLVSEDDEIHVNIVMAKARLAPLKGSTIPRLELAGAMEAMKLDKLVHQELEFALEESVFWTDSTIVLWYLQNEGKRFQTYVANRVAKILDHTKPIQWRHVPTAQNPGDDASRGMTAQDLVENKRWTKGPDFLQMDETHWPNQPAFKCAELAQAAELKKTPMVNSAKIAPDSTNTLLKYYSSWFKLKKAVSWVLRLKQILQGKPPATGRIKPEELQGSELAIIKYVQSTLLDADSKSQMSKLRPVKSATGLLRVGGRLTRSELCHVSKHQLILPYTHQISRLIIEDCHIRTGHAGVERVLAETRRRYWILKGRKLVKSVLSHCIACKKSRGKTEVQLMADLPKARVTPHEPPFTWVGVDYFGPFSVKRGRSEVKRYGCIFTCLSIRAVHIEVAHSLDTDSFINALERFIARRGEPKEIRSDNGTNFVGAQAELRRAIQQWNQDQIHEYLLKHEISWIYNPPGASHMGGVWERLIRTVRSVLTGVMKQQILDDEGLVTLLTVVEGIVNNRPITKLSDDPRDDKPLTPSHLLMLRSGPSLPPGQFESKDLYRRRWRQVQYLANVFWRRWIQEYLPALQEYLPALQVRQKWLKPKCNLKKGDLVIVSQDNTPRNQWPLGLIIDAHLGADGLVRAVEVRTASGTYERPISKICLLEGSATEQQ</sequence>
<evidence type="ECO:0000313" key="6">
    <source>
        <dbReference type="RefSeq" id="XP_014663229.1"/>
    </source>
</evidence>
<feature type="region of interest" description="Disordered" evidence="2">
    <location>
        <begin position="1"/>
        <end position="20"/>
    </location>
</feature>
<evidence type="ECO:0000259" key="4">
    <source>
        <dbReference type="PROSITE" id="PS50994"/>
    </source>
</evidence>
<dbReference type="Proteomes" id="UP000695022">
    <property type="component" value="Unplaced"/>
</dbReference>
<dbReference type="Gene3D" id="1.10.340.70">
    <property type="match status" value="1"/>
</dbReference>
<dbReference type="RefSeq" id="XP_014663229.1">
    <property type="nucleotide sequence ID" value="XM_014807743.1"/>
</dbReference>
<name>A0ABM1DTF8_PRICU</name>
<dbReference type="GeneID" id="106805948"/>
<evidence type="ECO:0000313" key="5">
    <source>
        <dbReference type="Proteomes" id="UP000695022"/>
    </source>
</evidence>
<evidence type="ECO:0000256" key="1">
    <source>
        <dbReference type="PROSITE-ProRule" id="PRU00047"/>
    </source>
</evidence>
<gene>
    <name evidence="6" type="primary">LOC106805948</name>
</gene>
<accession>A0ABM1DTF8</accession>
<dbReference type="InterPro" id="IPR005312">
    <property type="entry name" value="DUF1759"/>
</dbReference>
<feature type="region of interest" description="Disordered" evidence="2">
    <location>
        <begin position="1807"/>
        <end position="1832"/>
    </location>
</feature>
<dbReference type="SUPFAM" id="SSF56672">
    <property type="entry name" value="DNA/RNA polymerases"/>
    <property type="match status" value="1"/>
</dbReference>
<keyword evidence="1" id="KW-0479">Metal-binding</keyword>
<dbReference type="InterPro" id="IPR036397">
    <property type="entry name" value="RNaseH_sf"/>
</dbReference>
<feature type="region of interest" description="Disordered" evidence="2">
    <location>
        <begin position="216"/>
        <end position="270"/>
    </location>
</feature>
<dbReference type="PROSITE" id="PS50994">
    <property type="entry name" value="INTEGRASE"/>
    <property type="match status" value="1"/>
</dbReference>
<dbReference type="Pfam" id="PF18701">
    <property type="entry name" value="DUF5641"/>
    <property type="match status" value="1"/>
</dbReference>
<dbReference type="InterPro" id="IPR012337">
    <property type="entry name" value="RNaseH-like_sf"/>
</dbReference>
<dbReference type="Gene3D" id="3.30.420.10">
    <property type="entry name" value="Ribonuclease H-like superfamily/Ribonuclease H"/>
    <property type="match status" value="1"/>
</dbReference>
<proteinExistence type="predicted"/>
<feature type="region of interest" description="Disordered" evidence="2">
    <location>
        <begin position="127"/>
        <end position="155"/>
    </location>
</feature>
<feature type="domain" description="CCHC-type" evidence="3">
    <location>
        <begin position="577"/>
        <end position="592"/>
    </location>
</feature>
<dbReference type="InterPro" id="IPR041588">
    <property type="entry name" value="Integrase_H2C2"/>
</dbReference>
<dbReference type="InterPro" id="IPR008042">
    <property type="entry name" value="Retrotrans_Pao"/>
</dbReference>
<dbReference type="Pfam" id="PF17921">
    <property type="entry name" value="Integrase_H2C2"/>
    <property type="match status" value="1"/>
</dbReference>
<protein>
    <submittedName>
        <fullName evidence="6">Uncharacterized protein LOC106805948</fullName>
    </submittedName>
</protein>
<dbReference type="InterPro" id="IPR001878">
    <property type="entry name" value="Znf_CCHC"/>
</dbReference>
<dbReference type="PANTHER" id="PTHR47331:SF1">
    <property type="entry name" value="GAG-LIKE PROTEIN"/>
    <property type="match status" value="1"/>
</dbReference>
<keyword evidence="1" id="KW-0863">Zinc-finger</keyword>
<dbReference type="PROSITE" id="PS50158">
    <property type="entry name" value="ZF_CCHC"/>
    <property type="match status" value="1"/>
</dbReference>
<dbReference type="SUPFAM" id="SSF53098">
    <property type="entry name" value="Ribonuclease H-like"/>
    <property type="match status" value="1"/>
</dbReference>
<organism evidence="5 6">
    <name type="scientific">Priapulus caudatus</name>
    <name type="common">Priapulid worm</name>
    <dbReference type="NCBI Taxonomy" id="37621"/>
    <lineage>
        <taxon>Eukaryota</taxon>
        <taxon>Metazoa</taxon>
        <taxon>Ecdysozoa</taxon>
        <taxon>Scalidophora</taxon>
        <taxon>Priapulida</taxon>
        <taxon>Priapulimorpha</taxon>
        <taxon>Priapulimorphida</taxon>
        <taxon>Priapulidae</taxon>
        <taxon>Priapulus</taxon>
    </lineage>
</organism>
<dbReference type="Pfam" id="PF05380">
    <property type="entry name" value="Peptidase_A17"/>
    <property type="match status" value="1"/>
</dbReference>
<dbReference type="Pfam" id="PF03564">
    <property type="entry name" value="DUF1759"/>
    <property type="match status" value="1"/>
</dbReference>
<keyword evidence="5" id="KW-1185">Reference proteome</keyword>
<dbReference type="InterPro" id="IPR040676">
    <property type="entry name" value="DUF5641"/>
</dbReference>
<dbReference type="CDD" id="cd01644">
    <property type="entry name" value="RT_pepA17"/>
    <property type="match status" value="1"/>
</dbReference>